<accession>A0A9D1WQ84</accession>
<feature type="transmembrane region" description="Helical" evidence="9">
    <location>
        <begin position="219"/>
        <end position="239"/>
    </location>
</feature>
<dbReference type="Proteomes" id="UP000886800">
    <property type="component" value="Unassembled WGS sequence"/>
</dbReference>
<proteinExistence type="inferred from homology"/>
<keyword evidence="4" id="KW-0762">Sugar transport</keyword>
<comment type="caution">
    <text evidence="10">The sequence shown here is derived from an EMBL/GenBank/DDBJ whole genome shotgun (WGS) entry which is preliminary data.</text>
</comment>
<evidence type="ECO:0000256" key="5">
    <source>
        <dbReference type="ARBA" id="ARBA00022692"/>
    </source>
</evidence>
<feature type="transmembrane region" description="Helical" evidence="9">
    <location>
        <begin position="77"/>
        <end position="98"/>
    </location>
</feature>
<feature type="transmembrane region" description="Helical" evidence="9">
    <location>
        <begin position="45"/>
        <end position="65"/>
    </location>
</feature>
<dbReference type="AlphaFoldDB" id="A0A9D1WQ84"/>
<dbReference type="Pfam" id="PF03812">
    <property type="entry name" value="KdgT"/>
    <property type="match status" value="1"/>
</dbReference>
<protein>
    <submittedName>
        <fullName evidence="10">2-keto-3-deoxygluconate permease</fullName>
    </submittedName>
</protein>
<evidence type="ECO:0000256" key="6">
    <source>
        <dbReference type="ARBA" id="ARBA00022847"/>
    </source>
</evidence>
<keyword evidence="8 9" id="KW-0472">Membrane</keyword>
<keyword evidence="3" id="KW-1003">Cell membrane</keyword>
<feature type="transmembrane region" description="Helical" evidence="9">
    <location>
        <begin position="148"/>
        <end position="178"/>
    </location>
</feature>
<evidence type="ECO:0000256" key="1">
    <source>
        <dbReference type="ARBA" id="ARBA00006430"/>
    </source>
</evidence>
<keyword evidence="5 9" id="KW-0812">Transmembrane</keyword>
<evidence type="ECO:0000256" key="4">
    <source>
        <dbReference type="ARBA" id="ARBA00022597"/>
    </source>
</evidence>
<feature type="transmembrane region" description="Helical" evidence="9">
    <location>
        <begin position="12"/>
        <end position="33"/>
    </location>
</feature>
<evidence type="ECO:0000313" key="10">
    <source>
        <dbReference type="EMBL" id="HIX64800.1"/>
    </source>
</evidence>
<reference evidence="10" key="1">
    <citation type="journal article" date="2021" name="PeerJ">
        <title>Extensive microbial diversity within the chicken gut microbiome revealed by metagenomics and culture.</title>
        <authorList>
            <person name="Gilroy R."/>
            <person name="Ravi A."/>
            <person name="Getino M."/>
            <person name="Pursley I."/>
            <person name="Horton D.L."/>
            <person name="Alikhan N.F."/>
            <person name="Baker D."/>
            <person name="Gharbi K."/>
            <person name="Hall N."/>
            <person name="Watson M."/>
            <person name="Adriaenssens E.M."/>
            <person name="Foster-Nyarko E."/>
            <person name="Jarju S."/>
            <person name="Secka A."/>
            <person name="Antonio M."/>
            <person name="Oren A."/>
            <person name="Chaudhuri R.R."/>
            <person name="La Ragione R."/>
            <person name="Hildebrand F."/>
            <person name="Pallen M.J."/>
        </authorList>
    </citation>
    <scope>NUCLEOTIDE SEQUENCE</scope>
    <source>
        <strain evidence="10">CHK188-5543</strain>
    </source>
</reference>
<reference evidence="10" key="2">
    <citation type="submission" date="2021-04" db="EMBL/GenBank/DDBJ databases">
        <authorList>
            <person name="Gilroy R."/>
        </authorList>
    </citation>
    <scope>NUCLEOTIDE SEQUENCE</scope>
    <source>
        <strain evidence="10">CHK188-5543</strain>
    </source>
</reference>
<name>A0A9D1WQ84_9FIRM</name>
<evidence type="ECO:0000256" key="3">
    <source>
        <dbReference type="ARBA" id="ARBA00022475"/>
    </source>
</evidence>
<keyword evidence="7 9" id="KW-1133">Transmembrane helix</keyword>
<organism evidence="10 11">
    <name type="scientific">Candidatus Anaerotruncus excrementipullorum</name>
    <dbReference type="NCBI Taxonomy" id="2838465"/>
    <lineage>
        <taxon>Bacteria</taxon>
        <taxon>Bacillati</taxon>
        <taxon>Bacillota</taxon>
        <taxon>Clostridia</taxon>
        <taxon>Eubacteriales</taxon>
        <taxon>Oscillospiraceae</taxon>
        <taxon>Anaerotruncus</taxon>
    </lineage>
</organism>
<dbReference type="GO" id="GO:0015649">
    <property type="term" value="F:2-keto-3-deoxygluconate:proton symporter activity"/>
    <property type="evidence" value="ECO:0007669"/>
    <property type="project" value="InterPro"/>
</dbReference>
<keyword evidence="2" id="KW-0813">Transport</keyword>
<feature type="transmembrane region" description="Helical" evidence="9">
    <location>
        <begin position="287"/>
        <end position="306"/>
    </location>
</feature>
<gene>
    <name evidence="10" type="ORF">H9736_00975</name>
</gene>
<evidence type="ECO:0000256" key="2">
    <source>
        <dbReference type="ARBA" id="ARBA00022448"/>
    </source>
</evidence>
<comment type="similarity">
    <text evidence="1">Belongs to the KdgT transporter family.</text>
</comment>
<evidence type="ECO:0000256" key="9">
    <source>
        <dbReference type="SAM" id="Phobius"/>
    </source>
</evidence>
<dbReference type="GO" id="GO:0016020">
    <property type="term" value="C:membrane"/>
    <property type="evidence" value="ECO:0007669"/>
    <property type="project" value="InterPro"/>
</dbReference>
<evidence type="ECO:0000256" key="8">
    <source>
        <dbReference type="ARBA" id="ARBA00023136"/>
    </source>
</evidence>
<dbReference type="InterPro" id="IPR004684">
    <property type="entry name" value="2keto-3dGluconate_permease"/>
</dbReference>
<evidence type="ECO:0000256" key="7">
    <source>
        <dbReference type="ARBA" id="ARBA00022989"/>
    </source>
</evidence>
<feature type="transmembrane region" description="Helical" evidence="9">
    <location>
        <begin position="251"/>
        <end position="272"/>
    </location>
</feature>
<dbReference type="EMBL" id="DXES01000021">
    <property type="protein sequence ID" value="HIX64800.1"/>
    <property type="molecule type" value="Genomic_DNA"/>
</dbReference>
<keyword evidence="6" id="KW-0769">Symport</keyword>
<sequence length="326" mass="33333">MKLLKAIQKIPGGMMIVPLVLGAIVNTVCPQALQIGSFTTATFASGAALTLIGFSLTCIGTQIRIREAPEVIKRGGVLLLVKYAAGAAIGLLIVKLFGDGGFLGLSAMAVICTVTNSNGGLYLALMDQYGEPTDVGAQGLLNLNDGPFLTMVTLGAAGLATIPLLSLFAALVPILLGFILGNIDSDFGDYFSKGVGPAIPFLSFSLGTSINLMDIVDSGFGGIILGLIVVVGSGVPLILADRYILRRPGYAGAALATAAGNAVATPAALAAVDPQYEALVSTATTQVAASVLVSALLAPLLTSWVVKRYGDARTAQQRQPKKEAAK</sequence>
<evidence type="ECO:0000313" key="11">
    <source>
        <dbReference type="Proteomes" id="UP000886800"/>
    </source>
</evidence>